<comment type="caution">
    <text evidence="1">The sequence shown here is derived from an EMBL/GenBank/DDBJ whole genome shotgun (WGS) entry which is preliminary data.</text>
</comment>
<evidence type="ECO:0000313" key="1">
    <source>
        <dbReference type="EMBL" id="GIQ62838.1"/>
    </source>
</evidence>
<gene>
    <name evidence="1" type="ORF">PACILC2_14060</name>
</gene>
<proteinExistence type="predicted"/>
<dbReference type="InterPro" id="IPR045527">
    <property type="entry name" value="DUF6470"/>
</dbReference>
<reference evidence="1 2" key="1">
    <citation type="submission" date="2021-04" db="EMBL/GenBank/DDBJ databases">
        <title>Draft genome sequence of Paenibacillus cisolokensis, LC2-13A.</title>
        <authorList>
            <person name="Uke A."/>
            <person name="Chhe C."/>
            <person name="Baramee S."/>
            <person name="Kosugi A."/>
        </authorList>
    </citation>
    <scope>NUCLEOTIDE SEQUENCE [LARGE SCALE GENOMIC DNA]</scope>
    <source>
        <strain evidence="1 2">LC2-13A</strain>
    </source>
</reference>
<sequence length="153" mass="17475">MSMMDVTVRYYAADMTIKTRNPDIEVDWRPVWDSIGLENPLSEMRGRMARESSQAAETIAQIARDGDQVARSVTTGERNVFGRLASEKFQRERIVQTELTLMPDTMPIFHVTVYKPEIHIEPRMPEAVPSDRQTRVNLQPLQSNPGASIDMRV</sequence>
<dbReference type="Pfam" id="PF20074">
    <property type="entry name" value="DUF6470"/>
    <property type="match status" value="1"/>
</dbReference>
<keyword evidence="2" id="KW-1185">Reference proteome</keyword>
<protein>
    <submittedName>
        <fullName evidence="1">Uncharacterized protein</fullName>
    </submittedName>
</protein>
<accession>A0ABQ4N3U1</accession>
<dbReference type="EMBL" id="BOVJ01000043">
    <property type="protein sequence ID" value="GIQ62838.1"/>
    <property type="molecule type" value="Genomic_DNA"/>
</dbReference>
<name>A0ABQ4N3U1_9BACL</name>
<evidence type="ECO:0000313" key="2">
    <source>
        <dbReference type="Proteomes" id="UP000680304"/>
    </source>
</evidence>
<dbReference type="Proteomes" id="UP000680304">
    <property type="component" value="Unassembled WGS sequence"/>
</dbReference>
<organism evidence="1 2">
    <name type="scientific">Paenibacillus cisolokensis</name>
    <dbReference type="NCBI Taxonomy" id="1658519"/>
    <lineage>
        <taxon>Bacteria</taxon>
        <taxon>Bacillati</taxon>
        <taxon>Bacillota</taxon>
        <taxon>Bacilli</taxon>
        <taxon>Bacillales</taxon>
        <taxon>Paenibacillaceae</taxon>
        <taxon>Paenibacillus</taxon>
    </lineage>
</organism>